<comment type="caution">
    <text evidence="1">The sequence shown here is derived from an EMBL/GenBank/DDBJ whole genome shotgun (WGS) entry which is preliminary data.</text>
</comment>
<dbReference type="RefSeq" id="WP_136825945.1">
    <property type="nucleotide sequence ID" value="NZ_SWBP01000002.1"/>
</dbReference>
<dbReference type="EMBL" id="SWBP01000002">
    <property type="protein sequence ID" value="TKB99134.1"/>
    <property type="molecule type" value="Genomic_DNA"/>
</dbReference>
<evidence type="ECO:0000313" key="1">
    <source>
        <dbReference type="EMBL" id="TKB99134.1"/>
    </source>
</evidence>
<dbReference type="SUPFAM" id="SSF158682">
    <property type="entry name" value="TerB-like"/>
    <property type="match status" value="1"/>
</dbReference>
<proteinExistence type="predicted"/>
<sequence>MQARSETHKRLYQSIGKLCYAIAAIDRSVKEQEIDALKQIVRKEWLSVDDFEDEFGTDAAYQMEVVFDWLLEHSPSATNCFKDFEDFKMEHQQLFKPKLSQLIMKTAESIAAAFANKNKSELVLLSELQLLLDKKHPN</sequence>
<keyword evidence="2" id="KW-1185">Reference proteome</keyword>
<accession>A0A4U1C281</accession>
<reference evidence="1 2" key="1">
    <citation type="submission" date="2019-04" db="EMBL/GenBank/DDBJ databases">
        <title>Pedobacter sp. AR-3-17 sp. nov., isolated from Arctic soil.</title>
        <authorList>
            <person name="Dahal R.H."/>
            <person name="Kim D.-U."/>
        </authorList>
    </citation>
    <scope>NUCLEOTIDE SEQUENCE [LARGE SCALE GENOMIC DNA]</scope>
    <source>
        <strain evidence="1 2">AR-3-17</strain>
    </source>
</reference>
<evidence type="ECO:0008006" key="3">
    <source>
        <dbReference type="Google" id="ProtNLM"/>
    </source>
</evidence>
<dbReference type="OrthoDB" id="979732at2"/>
<protein>
    <recommendedName>
        <fullName evidence="3">Co-chaperone DjlA N-terminal domain-containing protein</fullName>
    </recommendedName>
</protein>
<evidence type="ECO:0000313" key="2">
    <source>
        <dbReference type="Proteomes" id="UP000308181"/>
    </source>
</evidence>
<organism evidence="1 2">
    <name type="scientific">Pedobacter cryophilus</name>
    <dbReference type="NCBI Taxonomy" id="2571271"/>
    <lineage>
        <taxon>Bacteria</taxon>
        <taxon>Pseudomonadati</taxon>
        <taxon>Bacteroidota</taxon>
        <taxon>Sphingobacteriia</taxon>
        <taxon>Sphingobacteriales</taxon>
        <taxon>Sphingobacteriaceae</taxon>
        <taxon>Pedobacter</taxon>
    </lineage>
</organism>
<name>A0A4U1C281_9SPHI</name>
<dbReference type="Gene3D" id="1.10.3680.10">
    <property type="entry name" value="TerB-like"/>
    <property type="match status" value="1"/>
</dbReference>
<dbReference type="AlphaFoldDB" id="A0A4U1C281"/>
<dbReference type="Proteomes" id="UP000308181">
    <property type="component" value="Unassembled WGS sequence"/>
</dbReference>
<gene>
    <name evidence="1" type="ORF">FA046_08480</name>
</gene>
<dbReference type="InterPro" id="IPR029024">
    <property type="entry name" value="TerB-like"/>
</dbReference>